<dbReference type="Gene3D" id="3.30.470.30">
    <property type="entry name" value="DNA ligase/mRNA capping enzyme"/>
    <property type="match status" value="1"/>
</dbReference>
<dbReference type="AlphaFoldDB" id="A0A0F9M2T3"/>
<evidence type="ECO:0000313" key="2">
    <source>
        <dbReference type="EMBL" id="KKM63567.1"/>
    </source>
</evidence>
<accession>A0A0F9M2T3</accession>
<dbReference type="Pfam" id="PF09414">
    <property type="entry name" value="RNA_ligase"/>
    <property type="match status" value="1"/>
</dbReference>
<dbReference type="Gene3D" id="3.30.1490.70">
    <property type="match status" value="1"/>
</dbReference>
<gene>
    <name evidence="2" type="ORF">LCGC14_1510120</name>
</gene>
<evidence type="ECO:0000259" key="1">
    <source>
        <dbReference type="Pfam" id="PF09414"/>
    </source>
</evidence>
<organism evidence="2">
    <name type="scientific">marine sediment metagenome</name>
    <dbReference type="NCBI Taxonomy" id="412755"/>
    <lineage>
        <taxon>unclassified sequences</taxon>
        <taxon>metagenomes</taxon>
        <taxon>ecological metagenomes</taxon>
    </lineage>
</organism>
<dbReference type="SUPFAM" id="SSF56091">
    <property type="entry name" value="DNA ligase/mRNA capping enzyme, catalytic domain"/>
    <property type="match status" value="1"/>
</dbReference>
<proteinExistence type="predicted"/>
<dbReference type="EMBL" id="LAZR01011072">
    <property type="protein sequence ID" value="KKM63567.1"/>
    <property type="molecule type" value="Genomic_DNA"/>
</dbReference>
<feature type="domain" description="RNA ligase" evidence="1">
    <location>
        <begin position="33"/>
        <end position="199"/>
    </location>
</feature>
<protein>
    <recommendedName>
        <fullName evidence="1">RNA ligase domain-containing protein</fullName>
    </recommendedName>
</protein>
<name>A0A0F9M2T3_9ZZZZ</name>
<comment type="caution">
    <text evidence="2">The sequence shown here is derived from an EMBL/GenBank/DDBJ whole genome shotgun (WGS) entry which is preliminary data.</text>
</comment>
<dbReference type="InterPro" id="IPR021122">
    <property type="entry name" value="RNA_ligase_dom_REL/Rnl2"/>
</dbReference>
<reference evidence="2" key="1">
    <citation type="journal article" date="2015" name="Nature">
        <title>Complex archaea that bridge the gap between prokaryotes and eukaryotes.</title>
        <authorList>
            <person name="Spang A."/>
            <person name="Saw J.H."/>
            <person name="Jorgensen S.L."/>
            <person name="Zaremba-Niedzwiedzka K."/>
            <person name="Martijn J."/>
            <person name="Lind A.E."/>
            <person name="van Eijk R."/>
            <person name="Schleper C."/>
            <person name="Guy L."/>
            <person name="Ettema T.J."/>
        </authorList>
    </citation>
    <scope>NUCLEOTIDE SEQUENCE</scope>
</reference>
<sequence length="218" mass="24768">MEYPKIETLYERDEKTHKVVPGVFKNRTYTLLKEWEFTEKIDGTNIRCIWESPAVRFNGRTENAQIHADLIRWLYENVTVNKLQEVFPDVPAVLYGEGYGAGIQKGGKYSPTKKLILFDVLVDGKWWLSWENVQDVATKLGLDVVPYLGKMSVEQATEFVRAGFKSRLGDGTADAEGIVGRSTETLFDKKGHRLILKLKTRDFPSTSPAPAGKPREEE</sequence>